<keyword evidence="3" id="KW-1185">Reference proteome</keyword>
<dbReference type="EMBL" id="ML119741">
    <property type="protein sequence ID" value="RPA76608.1"/>
    <property type="molecule type" value="Genomic_DNA"/>
</dbReference>
<sequence length="326" mass="36391">MLFSGLTCLNSVGSLWQFLTHGRARTSIERNPKTYHDRSPLRTPLASNQSINHPSPTVNFPLATSTSNVTTRQPETVEFSTAPPPPPPPPPLTDLYSRGRTVHLSSKEPEQTIGRSRQPLLALPIGTMPFQTLTLYTIILTSYYPPPTFYASDSSPPFTPPPTTTHLSSFTSKFKANREFQAIFAEDYWEEAGKPSHIHKEPDSGLFRIEWRLYNPAVPVAPGDNSRNKAGGAYKREMRIEESVVKWNDDECEEDASEVIDLDKDGLPRLQADEVLVTEGLEQARREDAVMGNGSGRKRALTDLLEREDGGKAMRFGEYARSFVKA</sequence>
<organism evidence="2 3">
    <name type="scientific">Ascobolus immersus RN42</name>
    <dbReference type="NCBI Taxonomy" id="1160509"/>
    <lineage>
        <taxon>Eukaryota</taxon>
        <taxon>Fungi</taxon>
        <taxon>Dikarya</taxon>
        <taxon>Ascomycota</taxon>
        <taxon>Pezizomycotina</taxon>
        <taxon>Pezizomycetes</taxon>
        <taxon>Pezizales</taxon>
        <taxon>Ascobolaceae</taxon>
        <taxon>Ascobolus</taxon>
    </lineage>
</organism>
<dbReference type="Proteomes" id="UP000275078">
    <property type="component" value="Unassembled WGS sequence"/>
</dbReference>
<reference evidence="2 3" key="1">
    <citation type="journal article" date="2018" name="Nat. Ecol. Evol.">
        <title>Pezizomycetes genomes reveal the molecular basis of ectomycorrhizal truffle lifestyle.</title>
        <authorList>
            <person name="Murat C."/>
            <person name="Payen T."/>
            <person name="Noel B."/>
            <person name="Kuo A."/>
            <person name="Morin E."/>
            <person name="Chen J."/>
            <person name="Kohler A."/>
            <person name="Krizsan K."/>
            <person name="Balestrini R."/>
            <person name="Da Silva C."/>
            <person name="Montanini B."/>
            <person name="Hainaut M."/>
            <person name="Levati E."/>
            <person name="Barry K.W."/>
            <person name="Belfiori B."/>
            <person name="Cichocki N."/>
            <person name="Clum A."/>
            <person name="Dockter R.B."/>
            <person name="Fauchery L."/>
            <person name="Guy J."/>
            <person name="Iotti M."/>
            <person name="Le Tacon F."/>
            <person name="Lindquist E.A."/>
            <person name="Lipzen A."/>
            <person name="Malagnac F."/>
            <person name="Mello A."/>
            <person name="Molinier V."/>
            <person name="Miyauchi S."/>
            <person name="Poulain J."/>
            <person name="Riccioni C."/>
            <person name="Rubini A."/>
            <person name="Sitrit Y."/>
            <person name="Splivallo R."/>
            <person name="Traeger S."/>
            <person name="Wang M."/>
            <person name="Zifcakova L."/>
            <person name="Wipf D."/>
            <person name="Zambonelli A."/>
            <person name="Paolocci F."/>
            <person name="Nowrousian M."/>
            <person name="Ottonello S."/>
            <person name="Baldrian P."/>
            <person name="Spatafora J.W."/>
            <person name="Henrissat B."/>
            <person name="Nagy L.G."/>
            <person name="Aury J.M."/>
            <person name="Wincker P."/>
            <person name="Grigoriev I.V."/>
            <person name="Bonfante P."/>
            <person name="Martin F.M."/>
        </authorList>
    </citation>
    <scope>NUCLEOTIDE SEQUENCE [LARGE SCALE GENOMIC DNA]</scope>
    <source>
        <strain evidence="2 3">RN42</strain>
    </source>
</reference>
<name>A0A3N4HVP7_ASCIM</name>
<evidence type="ECO:0000313" key="3">
    <source>
        <dbReference type="Proteomes" id="UP000275078"/>
    </source>
</evidence>
<feature type="compositionally biased region" description="Polar residues" evidence="1">
    <location>
        <begin position="45"/>
        <end position="74"/>
    </location>
</feature>
<dbReference type="AlphaFoldDB" id="A0A3N4HVP7"/>
<proteinExistence type="predicted"/>
<accession>A0A3N4HVP7</accession>
<evidence type="ECO:0000256" key="1">
    <source>
        <dbReference type="SAM" id="MobiDB-lite"/>
    </source>
</evidence>
<protein>
    <submittedName>
        <fullName evidence="2">Uncharacterized protein</fullName>
    </submittedName>
</protein>
<feature type="region of interest" description="Disordered" evidence="1">
    <location>
        <begin position="30"/>
        <end position="97"/>
    </location>
</feature>
<evidence type="ECO:0000313" key="2">
    <source>
        <dbReference type="EMBL" id="RPA76608.1"/>
    </source>
</evidence>
<feature type="compositionally biased region" description="Basic and acidic residues" evidence="1">
    <location>
        <begin position="30"/>
        <end position="40"/>
    </location>
</feature>
<feature type="compositionally biased region" description="Pro residues" evidence="1">
    <location>
        <begin position="82"/>
        <end position="92"/>
    </location>
</feature>
<gene>
    <name evidence="2" type="ORF">BJ508DRAFT_182288</name>
</gene>